<dbReference type="AlphaFoldDB" id="F0ZV03"/>
<evidence type="ECO:0000313" key="1">
    <source>
        <dbReference type="EMBL" id="EGC32221.1"/>
    </source>
</evidence>
<proteinExistence type="predicted"/>
<dbReference type="RefSeq" id="XP_003291257.1">
    <property type="nucleotide sequence ID" value="XM_003291209.1"/>
</dbReference>
<accession>F0ZV03</accession>
<dbReference type="EMBL" id="GL871205">
    <property type="protein sequence ID" value="EGC32221.1"/>
    <property type="molecule type" value="Genomic_DNA"/>
</dbReference>
<dbReference type="VEuPathDB" id="AmoebaDB:DICPUDRAFT_155830"/>
<dbReference type="Proteomes" id="UP000001064">
    <property type="component" value="Unassembled WGS sequence"/>
</dbReference>
<dbReference type="InParanoid" id="F0ZV03"/>
<sequence length="61" mass="6731">MKSNVGSSNAGTNGSPIILLNTSEEINGYRIAKKNLAMEKDLETKQFIESQKNSSRSKKSR</sequence>
<name>F0ZV03_DICPU</name>
<reference evidence="2" key="1">
    <citation type="journal article" date="2011" name="Genome Biol.">
        <title>Comparative genomics of the social amoebae Dictyostelium discoideum and Dictyostelium purpureum.</title>
        <authorList>
            <consortium name="US DOE Joint Genome Institute (JGI-PGF)"/>
            <person name="Sucgang R."/>
            <person name="Kuo A."/>
            <person name="Tian X."/>
            <person name="Salerno W."/>
            <person name="Parikh A."/>
            <person name="Feasley C.L."/>
            <person name="Dalin E."/>
            <person name="Tu H."/>
            <person name="Huang E."/>
            <person name="Barry K."/>
            <person name="Lindquist E."/>
            <person name="Shapiro H."/>
            <person name="Bruce D."/>
            <person name="Schmutz J."/>
            <person name="Salamov A."/>
            <person name="Fey P."/>
            <person name="Gaudet P."/>
            <person name="Anjard C."/>
            <person name="Babu M.M."/>
            <person name="Basu S."/>
            <person name="Bushmanova Y."/>
            <person name="van der Wel H."/>
            <person name="Katoh-Kurasawa M."/>
            <person name="Dinh C."/>
            <person name="Coutinho P.M."/>
            <person name="Saito T."/>
            <person name="Elias M."/>
            <person name="Schaap P."/>
            <person name="Kay R.R."/>
            <person name="Henrissat B."/>
            <person name="Eichinger L."/>
            <person name="Rivero F."/>
            <person name="Putnam N.H."/>
            <person name="West C.M."/>
            <person name="Loomis W.F."/>
            <person name="Chisholm R.L."/>
            <person name="Shaulsky G."/>
            <person name="Strassmann J.E."/>
            <person name="Queller D.C."/>
            <person name="Kuspa A."/>
            <person name="Grigoriev I.V."/>
        </authorList>
    </citation>
    <scope>NUCLEOTIDE SEQUENCE [LARGE SCALE GENOMIC DNA]</scope>
    <source>
        <strain evidence="2">QSDP1</strain>
    </source>
</reference>
<evidence type="ECO:0000313" key="2">
    <source>
        <dbReference type="Proteomes" id="UP000001064"/>
    </source>
</evidence>
<dbReference type="KEGG" id="dpp:DICPUDRAFT_155830"/>
<dbReference type="GeneID" id="10507437"/>
<keyword evidence="2" id="KW-1185">Reference proteome</keyword>
<protein>
    <submittedName>
        <fullName evidence="1">Uncharacterized protein</fullName>
    </submittedName>
</protein>
<organism evidence="1 2">
    <name type="scientific">Dictyostelium purpureum</name>
    <name type="common">Slime mold</name>
    <dbReference type="NCBI Taxonomy" id="5786"/>
    <lineage>
        <taxon>Eukaryota</taxon>
        <taxon>Amoebozoa</taxon>
        <taxon>Evosea</taxon>
        <taxon>Eumycetozoa</taxon>
        <taxon>Dictyostelia</taxon>
        <taxon>Dictyosteliales</taxon>
        <taxon>Dictyosteliaceae</taxon>
        <taxon>Dictyostelium</taxon>
    </lineage>
</organism>
<gene>
    <name evidence="1" type="ORF">DICPUDRAFT_155830</name>
</gene>